<accession>A0A9N9FGA6</accession>
<dbReference type="EMBL" id="CAJVPK010000605">
    <property type="protein sequence ID" value="CAG8531049.1"/>
    <property type="molecule type" value="Genomic_DNA"/>
</dbReference>
<dbReference type="Proteomes" id="UP000789706">
    <property type="component" value="Unassembled WGS sequence"/>
</dbReference>
<sequence>MVHSPFPQEYNSINLPDYIISDGNLSLSASENIYGFESLYNNPFASINASLPLNTIPDFDNTTNFGYGDIPDPSIVAAAASSGNSPISSSDSTYEEVLCDNHQIEGNLDSSDDQDNSQKNSPSVNGLYDPLAGLATAASMISCNQDSVNGEVDVRNRRPHLVLDIKPNAYDFGYIESLASSPSSAVTMPPTPVYFDVTNSTIPDSYTFFQTDQSGSIFTADKIIENPQTVSPAAVTFTPNYTSMITPNTATLDSEQEYFNQQFHSQSHSQPRRRKSISTSNPQNIKTEPRTPALSPPESPNESISSAYLLRVPPQAL</sequence>
<gene>
    <name evidence="2" type="ORF">DEBURN_LOCUS6140</name>
</gene>
<organism evidence="2 3">
    <name type="scientific">Diversispora eburnea</name>
    <dbReference type="NCBI Taxonomy" id="1213867"/>
    <lineage>
        <taxon>Eukaryota</taxon>
        <taxon>Fungi</taxon>
        <taxon>Fungi incertae sedis</taxon>
        <taxon>Mucoromycota</taxon>
        <taxon>Glomeromycotina</taxon>
        <taxon>Glomeromycetes</taxon>
        <taxon>Diversisporales</taxon>
        <taxon>Diversisporaceae</taxon>
        <taxon>Diversispora</taxon>
    </lineage>
</organism>
<comment type="caution">
    <text evidence="2">The sequence shown here is derived from an EMBL/GenBank/DDBJ whole genome shotgun (WGS) entry which is preliminary data.</text>
</comment>
<keyword evidence="3" id="KW-1185">Reference proteome</keyword>
<proteinExistence type="predicted"/>
<evidence type="ECO:0000313" key="3">
    <source>
        <dbReference type="Proteomes" id="UP000789706"/>
    </source>
</evidence>
<feature type="region of interest" description="Disordered" evidence="1">
    <location>
        <begin position="262"/>
        <end position="317"/>
    </location>
</feature>
<reference evidence="2" key="1">
    <citation type="submission" date="2021-06" db="EMBL/GenBank/DDBJ databases">
        <authorList>
            <person name="Kallberg Y."/>
            <person name="Tangrot J."/>
            <person name="Rosling A."/>
        </authorList>
    </citation>
    <scope>NUCLEOTIDE SEQUENCE</scope>
    <source>
        <strain evidence="2">AZ414A</strain>
    </source>
</reference>
<evidence type="ECO:0000256" key="1">
    <source>
        <dbReference type="SAM" id="MobiDB-lite"/>
    </source>
</evidence>
<dbReference type="OrthoDB" id="5600360at2759"/>
<protein>
    <submittedName>
        <fullName evidence="2">6848_t:CDS:1</fullName>
    </submittedName>
</protein>
<dbReference type="AlphaFoldDB" id="A0A9N9FGA6"/>
<evidence type="ECO:0000313" key="2">
    <source>
        <dbReference type="EMBL" id="CAG8531049.1"/>
    </source>
</evidence>
<feature type="compositionally biased region" description="Polar residues" evidence="1">
    <location>
        <begin position="277"/>
        <end position="286"/>
    </location>
</feature>
<name>A0A9N9FGA6_9GLOM</name>
<feature type="region of interest" description="Disordered" evidence="1">
    <location>
        <begin position="105"/>
        <end position="125"/>
    </location>
</feature>